<protein>
    <recommendedName>
        <fullName evidence="3">GOLD domain-containing protein</fullName>
    </recommendedName>
</protein>
<name>A0ABR2H8I2_9EUKA</name>
<dbReference type="Proteomes" id="UP001470230">
    <property type="component" value="Unassembled WGS sequence"/>
</dbReference>
<gene>
    <name evidence="1" type="ORF">M9Y10_026075</name>
</gene>
<comment type="caution">
    <text evidence="1">The sequence shown here is derived from an EMBL/GenBank/DDBJ whole genome shotgun (WGS) entry which is preliminary data.</text>
</comment>
<keyword evidence="2" id="KW-1185">Reference proteome</keyword>
<dbReference type="EMBL" id="JAPFFF010000038">
    <property type="protein sequence ID" value="KAK8842486.1"/>
    <property type="molecule type" value="Genomic_DNA"/>
</dbReference>
<accession>A0ABR2H8I2</accession>
<evidence type="ECO:0008006" key="3">
    <source>
        <dbReference type="Google" id="ProtNLM"/>
    </source>
</evidence>
<evidence type="ECO:0000313" key="2">
    <source>
        <dbReference type="Proteomes" id="UP001470230"/>
    </source>
</evidence>
<reference evidence="1 2" key="1">
    <citation type="submission" date="2024-04" db="EMBL/GenBank/DDBJ databases">
        <title>Tritrichomonas musculus Genome.</title>
        <authorList>
            <person name="Alves-Ferreira E."/>
            <person name="Grigg M."/>
            <person name="Lorenzi H."/>
            <person name="Galac M."/>
        </authorList>
    </citation>
    <scope>NUCLEOTIDE SEQUENCE [LARGE SCALE GENOMIC DNA]</scope>
    <source>
        <strain evidence="1 2">EAF2021</strain>
    </source>
</reference>
<proteinExistence type="predicted"/>
<evidence type="ECO:0000313" key="1">
    <source>
        <dbReference type="EMBL" id="KAK8842486.1"/>
    </source>
</evidence>
<organism evidence="1 2">
    <name type="scientific">Tritrichomonas musculus</name>
    <dbReference type="NCBI Taxonomy" id="1915356"/>
    <lineage>
        <taxon>Eukaryota</taxon>
        <taxon>Metamonada</taxon>
        <taxon>Parabasalia</taxon>
        <taxon>Tritrichomonadida</taxon>
        <taxon>Tritrichomonadidae</taxon>
        <taxon>Tritrichomonas</taxon>
    </lineage>
</organism>
<sequence length="124" mass="14860">MLWLIVCNLISFHYLYKIDRNRRNIDLNISFGFLLGGNYSFKITDGENDDYLFMVGTNHEIEYFNDNQDLYHPCTANFTNNNFHVVHLNDGKAQFYGIIERKGNYEFHIKSYKYFKLCPKMFDN</sequence>